<dbReference type="Proteomes" id="UP001055879">
    <property type="component" value="Linkage Group LG05"/>
</dbReference>
<evidence type="ECO:0000313" key="2">
    <source>
        <dbReference type="Proteomes" id="UP001055879"/>
    </source>
</evidence>
<dbReference type="EMBL" id="CM042051">
    <property type="protein sequence ID" value="KAI3728538.1"/>
    <property type="molecule type" value="Genomic_DNA"/>
</dbReference>
<proteinExistence type="predicted"/>
<reference evidence="1 2" key="2">
    <citation type="journal article" date="2022" name="Mol. Ecol. Resour.">
        <title>The genomes of chicory, endive, great burdock and yacon provide insights into Asteraceae paleo-polyploidization history and plant inulin production.</title>
        <authorList>
            <person name="Fan W."/>
            <person name="Wang S."/>
            <person name="Wang H."/>
            <person name="Wang A."/>
            <person name="Jiang F."/>
            <person name="Liu H."/>
            <person name="Zhao H."/>
            <person name="Xu D."/>
            <person name="Zhang Y."/>
        </authorList>
    </citation>
    <scope>NUCLEOTIDE SEQUENCE [LARGE SCALE GENOMIC DNA]</scope>
    <source>
        <strain evidence="2">cv. Niubang</strain>
    </source>
</reference>
<reference evidence="2" key="1">
    <citation type="journal article" date="2022" name="Mol. Ecol. Resour.">
        <title>The genomes of chicory, endive, great burdock and yacon provide insights into Asteraceae palaeo-polyploidization history and plant inulin production.</title>
        <authorList>
            <person name="Fan W."/>
            <person name="Wang S."/>
            <person name="Wang H."/>
            <person name="Wang A."/>
            <person name="Jiang F."/>
            <person name="Liu H."/>
            <person name="Zhao H."/>
            <person name="Xu D."/>
            <person name="Zhang Y."/>
        </authorList>
    </citation>
    <scope>NUCLEOTIDE SEQUENCE [LARGE SCALE GENOMIC DNA]</scope>
    <source>
        <strain evidence="2">cv. Niubang</strain>
    </source>
</reference>
<keyword evidence="2" id="KW-1185">Reference proteome</keyword>
<accession>A0ACB9C2W6</accession>
<name>A0ACB9C2W6_ARCLA</name>
<sequence length="162" mass="18442">MKRTPSTQATTNCTIVNHSPENSGYRDQRRYECKTCQKRFDTFQALGGHQGIHRKLIHSEDILLSLQIAAAPKLHQCKACMMKFPTGQALGGHMRRHRLKNTPISMNTELLWRQQAAEEEVVESDLTSPAAVEPQWLKAEEDQRHKLKSELVLAAKELQLSI</sequence>
<organism evidence="1 2">
    <name type="scientific">Arctium lappa</name>
    <name type="common">Greater burdock</name>
    <name type="synonym">Lappa major</name>
    <dbReference type="NCBI Taxonomy" id="4217"/>
    <lineage>
        <taxon>Eukaryota</taxon>
        <taxon>Viridiplantae</taxon>
        <taxon>Streptophyta</taxon>
        <taxon>Embryophyta</taxon>
        <taxon>Tracheophyta</taxon>
        <taxon>Spermatophyta</taxon>
        <taxon>Magnoliopsida</taxon>
        <taxon>eudicotyledons</taxon>
        <taxon>Gunneridae</taxon>
        <taxon>Pentapetalae</taxon>
        <taxon>asterids</taxon>
        <taxon>campanulids</taxon>
        <taxon>Asterales</taxon>
        <taxon>Asteraceae</taxon>
        <taxon>Carduoideae</taxon>
        <taxon>Cardueae</taxon>
        <taxon>Arctiinae</taxon>
        <taxon>Arctium</taxon>
    </lineage>
</organism>
<evidence type="ECO:0000313" key="1">
    <source>
        <dbReference type="EMBL" id="KAI3728538.1"/>
    </source>
</evidence>
<protein>
    <submittedName>
        <fullName evidence="1">Uncharacterized protein</fullName>
    </submittedName>
</protein>
<gene>
    <name evidence="1" type="ORF">L6452_17175</name>
</gene>
<comment type="caution">
    <text evidence="1">The sequence shown here is derived from an EMBL/GenBank/DDBJ whole genome shotgun (WGS) entry which is preliminary data.</text>
</comment>